<dbReference type="CDD" id="cd16917">
    <property type="entry name" value="HATPase_UhpB-NarQ-NarX-like"/>
    <property type="match status" value="1"/>
</dbReference>
<keyword evidence="3" id="KW-0902">Two-component regulatory system</keyword>
<dbReference type="SUPFAM" id="SSF55874">
    <property type="entry name" value="ATPase domain of HSP90 chaperone/DNA topoisomerase II/histidine kinase"/>
    <property type="match status" value="1"/>
</dbReference>
<dbReference type="SMART" id="SM00065">
    <property type="entry name" value="GAF"/>
    <property type="match status" value="2"/>
</dbReference>
<dbReference type="Pfam" id="PF13185">
    <property type="entry name" value="GAF_2"/>
    <property type="match status" value="1"/>
</dbReference>
<evidence type="ECO:0000313" key="6">
    <source>
        <dbReference type="Proteomes" id="UP000675409"/>
    </source>
</evidence>
<dbReference type="InterPro" id="IPR003018">
    <property type="entry name" value="GAF"/>
</dbReference>
<sequence>MAKSEVSSGRAACRDGTRIVQHLFPRMQLDELLEELQARLEAVLTARDGVHALLEAVVSIGRDLEIETVLRRIVEAAISLVDCRYGALGVIGADGKLAQFIPVGLSEEEIARIAEWPHGRGLLGLLIDKPHALRLDEIQDAEESYGFPEGHPPMHGFLGVPIKIRDEVFGNLYLTEKNGGRQFDEQDELIITALATAAGVAIENARLYEESRRREEWLDASGEIARELLSGMPTADAMRFLVSRTRHMAGASVAAVAVPDAAGVTMMVSASDGNDELTGLRVPVDRSLVGKVYTTGEPIIVNMLQGIDESAPLVERLPGGPAVLIPLGAEQVRGVVVVAKDPGSTPFASEVVRMLQQFAYQAALVLELADARHRAEQFGLVDDRARIARDLHDVVIQRLFANAMTLISVVRLVDQPDVARRVEQTVDDLDVTIRQIRSTVFALQTAGTGAEGDGLRSRITEISQNAVAQLGFTPAVRFEGLVDTDVPAGMAEDVAAVVQESLANVVRHAHANKVDVALSVTQSELRLVVADDGVGIGDGTRRSGLANLSERARRLGGKCDVRSADGGGTVIEWTASL</sequence>
<evidence type="ECO:0000256" key="1">
    <source>
        <dbReference type="ARBA" id="ARBA00022679"/>
    </source>
</evidence>
<feature type="domain" description="GAF" evidence="4">
    <location>
        <begin position="65"/>
        <end position="212"/>
    </location>
</feature>
<dbReference type="Pfam" id="PF07730">
    <property type="entry name" value="HisKA_3"/>
    <property type="match status" value="1"/>
</dbReference>
<dbReference type="PANTHER" id="PTHR24421:SF56">
    <property type="entry name" value="OXYGEN SENSOR HISTIDINE KINASE RESPONSE REGULATOR DOST"/>
    <property type="match status" value="1"/>
</dbReference>
<organism evidence="5 6">
    <name type="scientific">Myceligenerans indicum</name>
    <dbReference type="NCBI Taxonomy" id="2593663"/>
    <lineage>
        <taxon>Bacteria</taxon>
        <taxon>Bacillati</taxon>
        <taxon>Actinomycetota</taxon>
        <taxon>Actinomycetes</taxon>
        <taxon>Micrococcales</taxon>
        <taxon>Promicromonosporaceae</taxon>
        <taxon>Myceligenerans</taxon>
    </lineage>
</organism>
<dbReference type="PANTHER" id="PTHR24421">
    <property type="entry name" value="NITRATE/NITRITE SENSOR PROTEIN NARX-RELATED"/>
    <property type="match status" value="1"/>
</dbReference>
<protein>
    <submittedName>
        <fullName evidence="5">GAF domain-containing protein</fullName>
    </submittedName>
</protein>
<dbReference type="EMBL" id="JABBYC010000019">
    <property type="protein sequence ID" value="MBL0886959.1"/>
    <property type="molecule type" value="Genomic_DNA"/>
</dbReference>
<gene>
    <name evidence="5" type="ORF">HGK34_11830</name>
</gene>
<proteinExistence type="predicted"/>
<evidence type="ECO:0000259" key="4">
    <source>
        <dbReference type="SMART" id="SM00065"/>
    </source>
</evidence>
<reference evidence="5 6" key="1">
    <citation type="journal article" date="2021" name="Arch. Microbiol.">
        <title>Myceligenerans indicum sp. nov., an actinobacterium isolated from mangrove sediment of Sundarbans, India.</title>
        <authorList>
            <person name="Asha K."/>
            <person name="Bhadury P."/>
        </authorList>
    </citation>
    <scope>NUCLEOTIDE SEQUENCE [LARGE SCALE GENOMIC DNA]</scope>
    <source>
        <strain evidence="5 6">I2</strain>
    </source>
</reference>
<dbReference type="Pfam" id="PF02518">
    <property type="entry name" value="HATPase_c"/>
    <property type="match status" value="1"/>
</dbReference>
<dbReference type="InterPro" id="IPR036890">
    <property type="entry name" value="HATPase_C_sf"/>
</dbReference>
<dbReference type="Gene3D" id="1.20.5.1930">
    <property type="match status" value="1"/>
</dbReference>
<keyword evidence="1" id="KW-0808">Transferase</keyword>
<dbReference type="InterPro" id="IPR003594">
    <property type="entry name" value="HATPase_dom"/>
</dbReference>
<dbReference type="InterPro" id="IPR050482">
    <property type="entry name" value="Sensor_HK_TwoCompSys"/>
</dbReference>
<comment type="caution">
    <text evidence="5">The sequence shown here is derived from an EMBL/GenBank/DDBJ whole genome shotgun (WGS) entry which is preliminary data.</text>
</comment>
<name>A0ABS1LLR3_9MICO</name>
<keyword evidence="2" id="KW-0418">Kinase</keyword>
<dbReference type="InterPro" id="IPR029016">
    <property type="entry name" value="GAF-like_dom_sf"/>
</dbReference>
<accession>A0ABS1LLR3</accession>
<keyword evidence="6" id="KW-1185">Reference proteome</keyword>
<evidence type="ECO:0000256" key="2">
    <source>
        <dbReference type="ARBA" id="ARBA00022777"/>
    </source>
</evidence>
<feature type="domain" description="GAF" evidence="4">
    <location>
        <begin position="233"/>
        <end position="376"/>
    </location>
</feature>
<dbReference type="Proteomes" id="UP000675409">
    <property type="component" value="Unassembled WGS sequence"/>
</dbReference>
<dbReference type="SUPFAM" id="SSF55781">
    <property type="entry name" value="GAF domain-like"/>
    <property type="match status" value="2"/>
</dbReference>
<dbReference type="InterPro" id="IPR011712">
    <property type="entry name" value="Sig_transdc_His_kin_sub3_dim/P"/>
</dbReference>
<dbReference type="Gene3D" id="3.30.450.40">
    <property type="match status" value="2"/>
</dbReference>
<dbReference type="Gene3D" id="3.30.565.10">
    <property type="entry name" value="Histidine kinase-like ATPase, C-terminal domain"/>
    <property type="match status" value="1"/>
</dbReference>
<dbReference type="Pfam" id="PF13492">
    <property type="entry name" value="GAF_3"/>
    <property type="match status" value="1"/>
</dbReference>
<evidence type="ECO:0000256" key="3">
    <source>
        <dbReference type="ARBA" id="ARBA00023012"/>
    </source>
</evidence>
<evidence type="ECO:0000313" key="5">
    <source>
        <dbReference type="EMBL" id="MBL0886959.1"/>
    </source>
</evidence>